<feature type="region of interest" description="Disordered" evidence="1">
    <location>
        <begin position="1"/>
        <end position="21"/>
    </location>
</feature>
<feature type="transmembrane region" description="Helical" evidence="2">
    <location>
        <begin position="28"/>
        <end position="46"/>
    </location>
</feature>
<protein>
    <submittedName>
        <fullName evidence="3">SCO1431 family membrane protein</fullName>
    </submittedName>
</protein>
<comment type="caution">
    <text evidence="3">The sequence shown here is derived from an EMBL/GenBank/DDBJ whole genome shotgun (WGS) entry which is preliminary data.</text>
</comment>
<evidence type="ECO:0000256" key="2">
    <source>
        <dbReference type="SAM" id="Phobius"/>
    </source>
</evidence>
<accession>A0ABV2YEC8</accession>
<evidence type="ECO:0000256" key="1">
    <source>
        <dbReference type="SAM" id="MobiDB-lite"/>
    </source>
</evidence>
<dbReference type="InterPro" id="IPR047816">
    <property type="entry name" value="SCO1431-like"/>
</dbReference>
<reference evidence="3 4" key="1">
    <citation type="submission" date="2024-06" db="EMBL/GenBank/DDBJ databases">
        <title>The Natural Products Discovery Center: Release of the First 8490 Sequenced Strains for Exploring Actinobacteria Biosynthetic Diversity.</title>
        <authorList>
            <person name="Kalkreuter E."/>
            <person name="Kautsar S.A."/>
            <person name="Yang D."/>
            <person name="Bader C.D."/>
            <person name="Teijaro C.N."/>
            <person name="Fluegel L."/>
            <person name="Davis C.M."/>
            <person name="Simpson J.R."/>
            <person name="Lauterbach L."/>
            <person name="Steele A.D."/>
            <person name="Gui C."/>
            <person name="Meng S."/>
            <person name="Li G."/>
            <person name="Viehrig K."/>
            <person name="Ye F."/>
            <person name="Su P."/>
            <person name="Kiefer A.F."/>
            <person name="Nichols A."/>
            <person name="Cepeda A.J."/>
            <person name="Yan W."/>
            <person name="Fan B."/>
            <person name="Jiang Y."/>
            <person name="Adhikari A."/>
            <person name="Zheng C.-J."/>
            <person name="Schuster L."/>
            <person name="Cowan T.M."/>
            <person name="Smanski M.J."/>
            <person name="Chevrette M.G."/>
            <person name="De Carvalho L.P.S."/>
            <person name="Shen B."/>
        </authorList>
    </citation>
    <scope>NUCLEOTIDE SEQUENCE [LARGE SCALE GENOMIC DNA]</scope>
    <source>
        <strain evidence="3 4">NPDC038104</strain>
    </source>
</reference>
<organism evidence="3 4">
    <name type="scientific">Streptomyces fragilis</name>
    <dbReference type="NCBI Taxonomy" id="67301"/>
    <lineage>
        <taxon>Bacteria</taxon>
        <taxon>Bacillati</taxon>
        <taxon>Actinomycetota</taxon>
        <taxon>Actinomycetes</taxon>
        <taxon>Kitasatosporales</taxon>
        <taxon>Streptomycetaceae</taxon>
        <taxon>Streptomyces</taxon>
    </lineage>
</organism>
<dbReference type="EMBL" id="JBEZUR010000007">
    <property type="protein sequence ID" value="MEU3554082.1"/>
    <property type="molecule type" value="Genomic_DNA"/>
</dbReference>
<evidence type="ECO:0000313" key="4">
    <source>
        <dbReference type="Proteomes" id="UP001550850"/>
    </source>
</evidence>
<keyword evidence="2" id="KW-0472">Membrane</keyword>
<keyword evidence="2" id="KW-1133">Transmembrane helix</keyword>
<dbReference type="Proteomes" id="UP001550850">
    <property type="component" value="Unassembled WGS sequence"/>
</dbReference>
<evidence type="ECO:0000313" key="3">
    <source>
        <dbReference type="EMBL" id="MEU3554082.1"/>
    </source>
</evidence>
<sequence>MSAATATLTRTLTGGPKDDDDNGLVENIAGWVLVVVVAMLVTRLGLV</sequence>
<dbReference type="NCBIfam" id="NF033485">
    <property type="entry name" value="small_SCO1431"/>
    <property type="match status" value="1"/>
</dbReference>
<keyword evidence="4" id="KW-1185">Reference proteome</keyword>
<keyword evidence="2" id="KW-0812">Transmembrane</keyword>
<gene>
    <name evidence="3" type="ORF">AB0E65_07665</name>
</gene>
<name>A0ABV2YEC8_9ACTN</name>
<feature type="compositionally biased region" description="Low complexity" evidence="1">
    <location>
        <begin position="1"/>
        <end position="13"/>
    </location>
</feature>
<proteinExistence type="predicted"/>
<dbReference type="RefSeq" id="WP_108957115.1">
    <property type="nucleotide sequence ID" value="NZ_BEVZ01000011.1"/>
</dbReference>